<organism evidence="4 5">
    <name type="scientific">Pseudoxanthomonas winnipegensis</name>
    <dbReference type="NCBI Taxonomy" id="2480810"/>
    <lineage>
        <taxon>Bacteria</taxon>
        <taxon>Pseudomonadati</taxon>
        <taxon>Pseudomonadota</taxon>
        <taxon>Gammaproteobacteria</taxon>
        <taxon>Lysobacterales</taxon>
        <taxon>Lysobacteraceae</taxon>
        <taxon>Pseudoxanthomonas</taxon>
    </lineage>
</organism>
<feature type="region of interest" description="Disordered" evidence="2">
    <location>
        <begin position="251"/>
        <end position="333"/>
    </location>
</feature>
<feature type="compositionally biased region" description="Polar residues" evidence="2">
    <location>
        <begin position="314"/>
        <end position="333"/>
    </location>
</feature>
<name>A0A4Q8LBD4_9GAMM</name>
<dbReference type="PANTHER" id="PTHR32305:SF15">
    <property type="entry name" value="PROTEIN RHSA-RELATED"/>
    <property type="match status" value="1"/>
</dbReference>
<keyword evidence="1" id="KW-0677">Repeat</keyword>
<dbReference type="InterPro" id="IPR056823">
    <property type="entry name" value="TEN-like_YD-shell"/>
</dbReference>
<dbReference type="Proteomes" id="UP000292627">
    <property type="component" value="Unassembled WGS sequence"/>
</dbReference>
<evidence type="ECO:0000256" key="1">
    <source>
        <dbReference type="ARBA" id="ARBA00022737"/>
    </source>
</evidence>
<dbReference type="EMBL" id="SHMC01000003">
    <property type="protein sequence ID" value="TAA26003.1"/>
    <property type="molecule type" value="Genomic_DNA"/>
</dbReference>
<dbReference type="InterPro" id="IPR022385">
    <property type="entry name" value="Rhs_assc_core"/>
</dbReference>
<evidence type="ECO:0000259" key="3">
    <source>
        <dbReference type="Pfam" id="PF25023"/>
    </source>
</evidence>
<protein>
    <recommendedName>
        <fullName evidence="3">Teneurin-like YD-shell domain-containing protein</fullName>
    </recommendedName>
</protein>
<feature type="compositionally biased region" description="Basic and acidic residues" evidence="2">
    <location>
        <begin position="271"/>
        <end position="280"/>
    </location>
</feature>
<feature type="domain" description="Teneurin-like YD-shell" evidence="3">
    <location>
        <begin position="46"/>
        <end position="141"/>
    </location>
</feature>
<reference evidence="4 5" key="1">
    <citation type="submission" date="2019-02" db="EMBL/GenBank/DDBJ databases">
        <title>WGS of Pseudoxanthomonas species novum from clinical isolates.</title>
        <authorList>
            <person name="Bernier A.-M."/>
            <person name="Bernard K."/>
            <person name="Vachon A."/>
        </authorList>
    </citation>
    <scope>NUCLEOTIDE SEQUENCE [LARGE SCALE GENOMIC DNA]</scope>
    <source>
        <strain evidence="4 5">NML171200</strain>
    </source>
</reference>
<dbReference type="PANTHER" id="PTHR32305">
    <property type="match status" value="1"/>
</dbReference>
<accession>A0A4Q8LBD4</accession>
<evidence type="ECO:0000313" key="5">
    <source>
        <dbReference type="Proteomes" id="UP000292627"/>
    </source>
</evidence>
<comment type="caution">
    <text evidence="4">The sequence shown here is derived from an EMBL/GenBank/DDBJ whole genome shotgun (WGS) entry which is preliminary data.</text>
</comment>
<proteinExistence type="predicted"/>
<dbReference type="InterPro" id="IPR050708">
    <property type="entry name" value="T6SS_VgrG/RHS"/>
</dbReference>
<evidence type="ECO:0000313" key="4">
    <source>
        <dbReference type="EMBL" id="TAA26003.1"/>
    </source>
</evidence>
<gene>
    <name evidence="4" type="ORF">EA660_10040</name>
</gene>
<dbReference type="OrthoDB" id="9816400at2"/>
<dbReference type="Gene3D" id="2.180.10.10">
    <property type="entry name" value="RHS repeat-associated core"/>
    <property type="match status" value="1"/>
</dbReference>
<evidence type="ECO:0000256" key="2">
    <source>
        <dbReference type="SAM" id="MobiDB-lite"/>
    </source>
</evidence>
<sequence length="333" mass="35870">MDSVNASLRISATKAPPGWKLCFWEKTVALLGAAGLCVSVHAQTVEYIHTDALGSPVAITNANGNVIERTEYAPYGDVLNRPDTDGPGYSAHVLDAATGLNYMQQRYYDPVIGRFLSVDPIAAYSNRGISFNRYWYANDNPYRFTDPDGRWVCSDGGRGSCSKFETALNRVADAAKSGRLSQSEQGRLQRIVSFYGVKGDDKVSVSFANLGGPGGNASMRADGGEHVTLDMGAATRKSEDRTLNVLARVVTHEGEHGANDQQRGRPVSSLAERKTEEVEGYRSQATYQKAANFAESSADGWTPGGGYNEEQIERQGQGSVDASCNGNTNGSCR</sequence>
<dbReference type="Pfam" id="PF25023">
    <property type="entry name" value="TEN_YD-shell"/>
    <property type="match status" value="1"/>
</dbReference>
<dbReference type="NCBIfam" id="TIGR03696">
    <property type="entry name" value="Rhs_assc_core"/>
    <property type="match status" value="1"/>
</dbReference>
<dbReference type="AlphaFoldDB" id="A0A4Q8LBD4"/>